<keyword evidence="3" id="KW-1185">Reference proteome</keyword>
<reference evidence="2 3" key="1">
    <citation type="submission" date="2023-05" db="EMBL/GenBank/DDBJ databases">
        <title>Gordonibacter KGMB12511T sp. nov., isolated from faeces of healthy Korean.</title>
        <authorList>
            <person name="Kim H.S."/>
            <person name="Kim J.-S."/>
            <person name="Suh M.K."/>
            <person name="Eom M.K."/>
            <person name="Do H.E."/>
            <person name="Lee J.-S."/>
        </authorList>
    </citation>
    <scope>NUCLEOTIDE SEQUENCE [LARGE SCALE GENOMIC DNA]</scope>
    <source>
        <strain evidence="2 3">KGMB12511</strain>
    </source>
</reference>
<evidence type="ECO:0000256" key="1">
    <source>
        <dbReference type="SAM" id="Phobius"/>
    </source>
</evidence>
<protein>
    <recommendedName>
        <fullName evidence="4">DUF3784 domain-containing protein</fullName>
    </recommendedName>
</protein>
<keyword evidence="1" id="KW-0472">Membrane</keyword>
<comment type="caution">
    <text evidence="2">The sequence shown here is derived from an EMBL/GenBank/DDBJ whole genome shotgun (WGS) entry which is preliminary data.</text>
</comment>
<feature type="transmembrane region" description="Helical" evidence="1">
    <location>
        <begin position="137"/>
        <end position="158"/>
    </location>
</feature>
<gene>
    <name evidence="2" type="ORF">QNJ86_00880</name>
</gene>
<dbReference type="Proteomes" id="UP001232750">
    <property type="component" value="Unassembled WGS sequence"/>
</dbReference>
<feature type="transmembrane region" description="Helical" evidence="1">
    <location>
        <begin position="59"/>
        <end position="78"/>
    </location>
</feature>
<organism evidence="2 3">
    <name type="scientific">Gordonibacter faecis</name>
    <dbReference type="NCBI Taxonomy" id="3047475"/>
    <lineage>
        <taxon>Bacteria</taxon>
        <taxon>Bacillati</taxon>
        <taxon>Actinomycetota</taxon>
        <taxon>Coriobacteriia</taxon>
        <taxon>Eggerthellales</taxon>
        <taxon>Eggerthellaceae</taxon>
        <taxon>Gordonibacter</taxon>
    </lineage>
</organism>
<feature type="transmembrane region" description="Helical" evidence="1">
    <location>
        <begin position="84"/>
        <end position="110"/>
    </location>
</feature>
<sequence>MEGSLAAALVVTGVALVACALFAFMFWRGALLYLLAGKAALEPEGENAVACRTLGRRMAIVLMVGCALMATLVVYLAAELTLNPTLAFVASMANNAAFIALVIVLIWFFVVQRPSHEKDEEASRPAARARAVTLDHLHIGTILFVIALLAVVGLVGIVSAL</sequence>
<proteinExistence type="predicted"/>
<keyword evidence="1" id="KW-1133">Transmembrane helix</keyword>
<evidence type="ECO:0008006" key="4">
    <source>
        <dbReference type="Google" id="ProtNLM"/>
    </source>
</evidence>
<name>A0ABT7DIJ0_9ACTN</name>
<dbReference type="EMBL" id="JASJEU010000003">
    <property type="protein sequence ID" value="MDJ1649346.1"/>
    <property type="molecule type" value="Genomic_DNA"/>
</dbReference>
<feature type="transmembrane region" description="Helical" evidence="1">
    <location>
        <begin position="6"/>
        <end position="27"/>
    </location>
</feature>
<accession>A0ABT7DIJ0</accession>
<keyword evidence="1" id="KW-0812">Transmembrane</keyword>
<dbReference type="RefSeq" id="WP_283830677.1">
    <property type="nucleotide sequence ID" value="NZ_JASJEU010000003.1"/>
</dbReference>
<evidence type="ECO:0000313" key="3">
    <source>
        <dbReference type="Proteomes" id="UP001232750"/>
    </source>
</evidence>
<evidence type="ECO:0000313" key="2">
    <source>
        <dbReference type="EMBL" id="MDJ1649346.1"/>
    </source>
</evidence>